<protein>
    <submittedName>
        <fullName evidence="1">Uncharacterized protein</fullName>
    </submittedName>
</protein>
<gene>
    <name evidence="1" type="ORF">OUZ56_026447</name>
</gene>
<dbReference type="EMBL" id="JAOYFB010000004">
    <property type="protein sequence ID" value="KAK4013895.1"/>
    <property type="molecule type" value="Genomic_DNA"/>
</dbReference>
<dbReference type="Proteomes" id="UP001234178">
    <property type="component" value="Unassembled WGS sequence"/>
</dbReference>
<proteinExistence type="predicted"/>
<sequence length="171" mass="18738">MHVSGSDLASQDILFDGAPVGLDTDANVSNESESEGDNSFLFFDNSSIWDLELEKVADGFNDLDVDDDQDDLTDWYLNLEDVDQGLSVIDGTPRKVNTVEVSPGRYFEFNVLDGITSSLDFLNASFESHDVNLKIKIGCDGMPASTSTNFQFWLILGLIVLEGAKPFEIGV</sequence>
<evidence type="ECO:0000313" key="1">
    <source>
        <dbReference type="EMBL" id="KAK4013895.1"/>
    </source>
</evidence>
<accession>A0ABQ9ZLS4</accession>
<reference evidence="1 2" key="1">
    <citation type="journal article" date="2023" name="Nucleic Acids Res.">
        <title>The hologenome of Daphnia magna reveals possible DNA methylation and microbiome-mediated evolution of the host genome.</title>
        <authorList>
            <person name="Chaturvedi A."/>
            <person name="Li X."/>
            <person name="Dhandapani V."/>
            <person name="Marshall H."/>
            <person name="Kissane S."/>
            <person name="Cuenca-Cambronero M."/>
            <person name="Asole G."/>
            <person name="Calvet F."/>
            <person name="Ruiz-Romero M."/>
            <person name="Marangio P."/>
            <person name="Guigo R."/>
            <person name="Rago D."/>
            <person name="Mirbahai L."/>
            <person name="Eastwood N."/>
            <person name="Colbourne J.K."/>
            <person name="Zhou J."/>
            <person name="Mallon E."/>
            <person name="Orsini L."/>
        </authorList>
    </citation>
    <scope>NUCLEOTIDE SEQUENCE [LARGE SCALE GENOMIC DNA]</scope>
    <source>
        <strain evidence="1">LRV0_1</strain>
    </source>
</reference>
<keyword evidence="2" id="KW-1185">Reference proteome</keyword>
<comment type="caution">
    <text evidence="1">The sequence shown here is derived from an EMBL/GenBank/DDBJ whole genome shotgun (WGS) entry which is preliminary data.</text>
</comment>
<organism evidence="1 2">
    <name type="scientific">Daphnia magna</name>
    <dbReference type="NCBI Taxonomy" id="35525"/>
    <lineage>
        <taxon>Eukaryota</taxon>
        <taxon>Metazoa</taxon>
        <taxon>Ecdysozoa</taxon>
        <taxon>Arthropoda</taxon>
        <taxon>Crustacea</taxon>
        <taxon>Branchiopoda</taxon>
        <taxon>Diplostraca</taxon>
        <taxon>Cladocera</taxon>
        <taxon>Anomopoda</taxon>
        <taxon>Daphniidae</taxon>
        <taxon>Daphnia</taxon>
    </lineage>
</organism>
<evidence type="ECO:0000313" key="2">
    <source>
        <dbReference type="Proteomes" id="UP001234178"/>
    </source>
</evidence>
<name>A0ABQ9ZLS4_9CRUS</name>